<dbReference type="AlphaFoldDB" id="A0A383CLM0"/>
<organism evidence="1">
    <name type="scientific">marine metagenome</name>
    <dbReference type="NCBI Taxonomy" id="408172"/>
    <lineage>
        <taxon>unclassified sequences</taxon>
        <taxon>metagenomes</taxon>
        <taxon>ecological metagenomes</taxon>
    </lineage>
</organism>
<sequence length="52" mass="5915">MLEVDGKPARFSRSDRTAVDFDHGYDFRRGSGQEALIGDINIMGSQRDAHYR</sequence>
<feature type="non-terminal residue" evidence="1">
    <location>
        <position position="52"/>
    </location>
</feature>
<proteinExistence type="predicted"/>
<protein>
    <submittedName>
        <fullName evidence="1">Uncharacterized protein</fullName>
    </submittedName>
</protein>
<evidence type="ECO:0000313" key="1">
    <source>
        <dbReference type="EMBL" id="SVE32949.1"/>
    </source>
</evidence>
<dbReference type="EMBL" id="UINC01209782">
    <property type="protein sequence ID" value="SVE32949.1"/>
    <property type="molecule type" value="Genomic_DNA"/>
</dbReference>
<accession>A0A383CLM0</accession>
<gene>
    <name evidence="1" type="ORF">METZ01_LOCUS485803</name>
</gene>
<reference evidence="1" key="1">
    <citation type="submission" date="2018-05" db="EMBL/GenBank/DDBJ databases">
        <authorList>
            <person name="Lanie J.A."/>
            <person name="Ng W.-L."/>
            <person name="Kazmierczak K.M."/>
            <person name="Andrzejewski T.M."/>
            <person name="Davidsen T.M."/>
            <person name="Wayne K.J."/>
            <person name="Tettelin H."/>
            <person name="Glass J.I."/>
            <person name="Rusch D."/>
            <person name="Podicherti R."/>
            <person name="Tsui H.-C.T."/>
            <person name="Winkler M.E."/>
        </authorList>
    </citation>
    <scope>NUCLEOTIDE SEQUENCE</scope>
</reference>
<name>A0A383CLM0_9ZZZZ</name>